<feature type="chain" id="PRO_5001480800" description="6-bladed beta-propeller" evidence="1">
    <location>
        <begin position="21"/>
        <end position="409"/>
    </location>
</feature>
<organism evidence="2 3">
    <name type="scientific">Bacteroides fragilis str. 3998T(B)3</name>
    <dbReference type="NCBI Taxonomy" id="1339316"/>
    <lineage>
        <taxon>Bacteria</taxon>
        <taxon>Pseudomonadati</taxon>
        <taxon>Bacteroidota</taxon>
        <taxon>Bacteroidia</taxon>
        <taxon>Bacteroidales</taxon>
        <taxon>Bacteroidaceae</taxon>
        <taxon>Bacteroides</taxon>
    </lineage>
</organism>
<dbReference type="EMBL" id="JGDB01000272">
    <property type="protein sequence ID" value="EXY88738.1"/>
    <property type="molecule type" value="Genomic_DNA"/>
</dbReference>
<protein>
    <recommendedName>
        <fullName evidence="4">6-bladed beta-propeller</fullName>
    </recommendedName>
</protein>
<evidence type="ECO:0000256" key="1">
    <source>
        <dbReference type="SAM" id="SignalP"/>
    </source>
</evidence>
<feature type="signal peptide" evidence="1">
    <location>
        <begin position="1"/>
        <end position="20"/>
    </location>
</feature>
<name>A0A015VS50_BACFG</name>
<comment type="caution">
    <text evidence="2">The sequence shown here is derived from an EMBL/GenBank/DDBJ whole genome shotgun (WGS) entry which is preliminary data.</text>
</comment>
<dbReference type="Pfam" id="PF17170">
    <property type="entry name" value="DUF5128"/>
    <property type="match status" value="1"/>
</dbReference>
<evidence type="ECO:0000313" key="3">
    <source>
        <dbReference type="Proteomes" id="UP000020773"/>
    </source>
</evidence>
<dbReference type="PATRIC" id="fig|1339316.3.peg.4382"/>
<sequence>MKARHFFYPLLFLFSVAMFASCSSYVPKEGDIIEDSAFRSVDLRIIEKAEGTVMSLSDLVESYEVIKLENRDEALIKTYPFGIFASDNYILLNPDAISPIKLFTRKGQYVADIGGIGQGPGEYKTIHFCMIDEKQKRIYLGPGRANKILTYDLKGNYLSDEAIHFKEIVHKPCIWMDHDKKHVTVVGLPFSENENSNFEISNNVCWVQNREGDIVHRISANHYGLIGDYSNGLVACRNVDAISFSIFEDPMLRTRPDTLYHYDAVKNIITPRFTIDHVVSENQSACTVLYETSRSYWARVTLYPNDISSNSSPVRLTTFNVCVSKKDGSVKRIDRFTNDFLGLSYPFLTMRNGYVCISYDPLELMDALDKVLTQTDLKPEIRKRATGLRNSLHENDNDILMIGKLKSNY</sequence>
<proteinExistence type="predicted"/>
<evidence type="ECO:0008006" key="4">
    <source>
        <dbReference type="Google" id="ProtNLM"/>
    </source>
</evidence>
<evidence type="ECO:0000313" key="2">
    <source>
        <dbReference type="EMBL" id="EXY88738.1"/>
    </source>
</evidence>
<keyword evidence="1" id="KW-0732">Signal</keyword>
<dbReference type="Proteomes" id="UP000020773">
    <property type="component" value="Unassembled WGS sequence"/>
</dbReference>
<dbReference type="RefSeq" id="WP_005814406.1">
    <property type="nucleotide sequence ID" value="NZ_JGDB01000272.1"/>
</dbReference>
<reference evidence="2 3" key="1">
    <citation type="submission" date="2014-02" db="EMBL/GenBank/DDBJ databases">
        <authorList>
            <person name="Sears C."/>
            <person name="Carroll K."/>
            <person name="Sack B.R."/>
            <person name="Qadri F."/>
            <person name="Myers L.L."/>
            <person name="Chung G.-T."/>
            <person name="Escheverria P."/>
            <person name="Fraser C.M."/>
            <person name="Sadzewicz L."/>
            <person name="Shefchek K.A."/>
            <person name="Tallon L."/>
            <person name="Das S.P."/>
            <person name="Daugherty S."/>
            <person name="Mongodin E.F."/>
        </authorList>
    </citation>
    <scope>NUCLEOTIDE SEQUENCE [LARGE SCALE GENOMIC DNA]</scope>
    <source>
        <strain evidence="3">3998T(B)3</strain>
    </source>
</reference>
<accession>A0A015VS50</accession>
<dbReference type="PROSITE" id="PS51257">
    <property type="entry name" value="PROKAR_LIPOPROTEIN"/>
    <property type="match status" value="1"/>
</dbReference>
<dbReference type="AlphaFoldDB" id="A0A015VS50"/>
<gene>
    <name evidence="2" type="ORF">M125_4611</name>
</gene>